<dbReference type="EMBL" id="QQSY01000001">
    <property type="protein sequence ID" value="RDJ00362.1"/>
    <property type="molecule type" value="Genomic_DNA"/>
</dbReference>
<proteinExistence type="inferred from homology"/>
<dbReference type="CDD" id="cd03020">
    <property type="entry name" value="DsbA_DsbC_DsbG"/>
    <property type="match status" value="1"/>
</dbReference>
<evidence type="ECO:0000256" key="1">
    <source>
        <dbReference type="ARBA" id="ARBA00004418"/>
    </source>
</evidence>
<dbReference type="GO" id="GO:0042597">
    <property type="term" value="C:periplasmic space"/>
    <property type="evidence" value="ECO:0007669"/>
    <property type="project" value="UniProtKB-SubCell"/>
</dbReference>
<organism evidence="10 11">
    <name type="scientific">Dyella solisilvae</name>
    <dbReference type="NCBI Taxonomy" id="1920168"/>
    <lineage>
        <taxon>Bacteria</taxon>
        <taxon>Pseudomonadati</taxon>
        <taxon>Pseudomonadota</taxon>
        <taxon>Gammaproteobacteria</taxon>
        <taxon>Lysobacterales</taxon>
        <taxon>Rhodanobacteraceae</taxon>
        <taxon>Dyella</taxon>
    </lineage>
</organism>
<dbReference type="PANTHER" id="PTHR35272:SF3">
    <property type="entry name" value="THIOL:DISULFIDE INTERCHANGE PROTEIN DSBC"/>
    <property type="match status" value="1"/>
</dbReference>
<keyword evidence="3 7" id="KW-0732">Signal</keyword>
<keyword evidence="5" id="KW-1015">Disulfide bond</keyword>
<keyword evidence="6 7" id="KW-0676">Redox-active center</keyword>
<evidence type="ECO:0000259" key="9">
    <source>
        <dbReference type="Pfam" id="PF13098"/>
    </source>
</evidence>
<dbReference type="Pfam" id="PF10411">
    <property type="entry name" value="DsbC_N"/>
    <property type="match status" value="1"/>
</dbReference>
<dbReference type="PANTHER" id="PTHR35272">
    <property type="entry name" value="THIOL:DISULFIDE INTERCHANGE PROTEIN DSBC-RELATED"/>
    <property type="match status" value="1"/>
</dbReference>
<dbReference type="InterPro" id="IPR009094">
    <property type="entry name" value="DiS-bond_isomerase_DsbC/G_N_sf"/>
</dbReference>
<evidence type="ECO:0000256" key="7">
    <source>
        <dbReference type="RuleBase" id="RU364038"/>
    </source>
</evidence>
<dbReference type="InterPro" id="IPR051470">
    <property type="entry name" value="Thiol:disulfide_interchange"/>
</dbReference>
<dbReference type="AlphaFoldDB" id="A0A370KCQ1"/>
<evidence type="ECO:0000256" key="5">
    <source>
        <dbReference type="ARBA" id="ARBA00023157"/>
    </source>
</evidence>
<feature type="signal peptide" evidence="7">
    <location>
        <begin position="1"/>
        <end position="20"/>
    </location>
</feature>
<gene>
    <name evidence="10" type="ORF">DVT68_06060</name>
</gene>
<keyword evidence="11" id="KW-1185">Reference proteome</keyword>
<dbReference type="Proteomes" id="UP000254711">
    <property type="component" value="Unassembled WGS sequence"/>
</dbReference>
<dbReference type="InterPro" id="IPR036249">
    <property type="entry name" value="Thioredoxin-like_sf"/>
</dbReference>
<name>A0A370KCQ1_9GAMM</name>
<evidence type="ECO:0000256" key="3">
    <source>
        <dbReference type="ARBA" id="ARBA00022729"/>
    </source>
</evidence>
<feature type="chain" id="PRO_5016484256" description="Thiol:disulfide interchange protein" evidence="7">
    <location>
        <begin position="21"/>
        <end position="267"/>
    </location>
</feature>
<comment type="caution">
    <text evidence="10">The sequence shown here is derived from an EMBL/GenBank/DDBJ whole genome shotgun (WGS) entry which is preliminary data.</text>
</comment>
<dbReference type="Pfam" id="PF13098">
    <property type="entry name" value="Thioredoxin_2"/>
    <property type="match status" value="1"/>
</dbReference>
<comment type="function">
    <text evidence="7">Required for disulfide bond formation in some periplasmic proteins. Acts by transferring its disulfide bond to other proteins and is reduced in the process.</text>
</comment>
<comment type="similarity">
    <text evidence="2 7">Belongs to the thioredoxin family. DsbC subfamily.</text>
</comment>
<dbReference type="InterPro" id="IPR012336">
    <property type="entry name" value="Thioredoxin-like_fold"/>
</dbReference>
<dbReference type="InterPro" id="IPR018950">
    <property type="entry name" value="DiS-bond_isomerase_DsbC/G_N"/>
</dbReference>
<feature type="domain" description="Disulphide bond isomerase DsbC/G N-terminal" evidence="8">
    <location>
        <begin position="43"/>
        <end position="109"/>
    </location>
</feature>
<dbReference type="InterPro" id="IPR033954">
    <property type="entry name" value="DiS-bond_Isoase_DsbC/G"/>
</dbReference>
<accession>A0A370KCQ1</accession>
<dbReference type="SUPFAM" id="SSF54423">
    <property type="entry name" value="DsbC/DsbG N-terminal domain-like"/>
    <property type="match status" value="1"/>
</dbReference>
<dbReference type="Gene3D" id="3.10.450.70">
    <property type="entry name" value="Disulphide bond isomerase, DsbC/G, N-terminal"/>
    <property type="match status" value="1"/>
</dbReference>
<dbReference type="RefSeq" id="WP_114824087.1">
    <property type="nucleotide sequence ID" value="NZ_QQSY01000001.1"/>
</dbReference>
<evidence type="ECO:0000256" key="4">
    <source>
        <dbReference type="ARBA" id="ARBA00022764"/>
    </source>
</evidence>
<dbReference type="Gene3D" id="3.40.30.10">
    <property type="entry name" value="Glutaredoxin"/>
    <property type="match status" value="1"/>
</dbReference>
<protein>
    <recommendedName>
        <fullName evidence="7">Thiol:disulfide interchange protein</fullName>
    </recommendedName>
</protein>
<evidence type="ECO:0000313" key="11">
    <source>
        <dbReference type="Proteomes" id="UP000254711"/>
    </source>
</evidence>
<comment type="subcellular location">
    <subcellularLocation>
        <location evidence="1 7">Periplasm</location>
    </subcellularLocation>
</comment>
<reference evidence="10 11" key="1">
    <citation type="submission" date="2018-07" db="EMBL/GenBank/DDBJ databases">
        <title>Dyella solisilvae sp. nov., isolated from the pine and broad-leaved mixed forest soil.</title>
        <authorList>
            <person name="Gao Z."/>
            <person name="Qiu L."/>
        </authorList>
    </citation>
    <scope>NUCLEOTIDE SEQUENCE [LARGE SCALE GENOMIC DNA]</scope>
    <source>
        <strain evidence="10 11">DHG54</strain>
    </source>
</reference>
<dbReference type="OrthoDB" id="12976at2"/>
<evidence type="ECO:0000259" key="8">
    <source>
        <dbReference type="Pfam" id="PF10411"/>
    </source>
</evidence>
<keyword evidence="4 7" id="KW-0574">Periplasm</keyword>
<evidence type="ECO:0000256" key="2">
    <source>
        <dbReference type="ARBA" id="ARBA00009813"/>
    </source>
</evidence>
<dbReference type="SUPFAM" id="SSF52833">
    <property type="entry name" value="Thioredoxin-like"/>
    <property type="match status" value="1"/>
</dbReference>
<evidence type="ECO:0000256" key="6">
    <source>
        <dbReference type="ARBA" id="ARBA00023284"/>
    </source>
</evidence>
<sequence length="267" mass="28177">MFKKWLLALCVSGFALNVCAAPDGSGSATANAPANANATAVASATGSEASVRKAILSLAPDATIASIQASPIPGFYQVITDGQLVYVSADGKFLLNGDLIDVARKKNISNDGWASFRKAELAKVPASDRIVFAPANPRYRVTVFTDVNCAYCRALHEHVAEFNKAGIALEYVAWPRDGVTNPAGRNTETYNEMVSVWCASNRNAAFTAAKEGHMPKSATCANPVKQQFDLGVKLGITGTPTIIASDGTMLGGYITPEEMLRLLSKGS</sequence>
<evidence type="ECO:0000313" key="10">
    <source>
        <dbReference type="EMBL" id="RDJ00362.1"/>
    </source>
</evidence>
<feature type="domain" description="Thioredoxin-like fold" evidence="9">
    <location>
        <begin position="136"/>
        <end position="263"/>
    </location>
</feature>